<dbReference type="Proteomes" id="UP001148838">
    <property type="component" value="Unassembled WGS sequence"/>
</dbReference>
<name>A0ABQ8SL98_PERAM</name>
<reference evidence="1 2" key="1">
    <citation type="journal article" date="2022" name="Allergy">
        <title>Genome assembly and annotation of Periplaneta americana reveal a comprehensive cockroach allergen profile.</title>
        <authorList>
            <person name="Wang L."/>
            <person name="Xiong Q."/>
            <person name="Saelim N."/>
            <person name="Wang L."/>
            <person name="Nong W."/>
            <person name="Wan A.T."/>
            <person name="Shi M."/>
            <person name="Liu X."/>
            <person name="Cao Q."/>
            <person name="Hui J.H.L."/>
            <person name="Sookrung N."/>
            <person name="Leung T.F."/>
            <person name="Tungtrongchitr A."/>
            <person name="Tsui S.K.W."/>
        </authorList>
    </citation>
    <scope>NUCLEOTIDE SEQUENCE [LARGE SCALE GENOMIC DNA]</scope>
    <source>
        <strain evidence="1">PWHHKU_190912</strain>
    </source>
</reference>
<gene>
    <name evidence="1" type="ORF">ANN_23506</name>
</gene>
<accession>A0ABQ8SL98</accession>
<evidence type="ECO:0000313" key="1">
    <source>
        <dbReference type="EMBL" id="KAJ4434934.1"/>
    </source>
</evidence>
<sequence>MYSGGRLAGLLIRSCARAWVGSPFGLIDWFLQRFSPAVGLIRVVYGESSASLHCTGVWSDYLVGFFPRFSATIRQMPETGTFASYRHSIAKQVQLSSSHAVYKFPRLTLECWCMGTAPLTAKTSAHQLTYKSGIVQEGQRKKSVRWPTKVPEDAVEDARERMQGGPNKSVKKLAVEIGVSCGSAHKILRNKLVGVNKGDDVCVTSQLSPGNMGEETIGFLLYQGNIAAFNGSQLKDGSSRHCVLQDKIFGPIEENGHCGIRKNKELRSLYLKPDIVTVALVKSRRLGWLGHIIREEQSLKKVIWEQLPDGRRCLGRSRFRWNDQVQRDLERKGGNRTMAEDRGAWNKIVTEAKNLRYGHTSLLLQQCSTKNCATFTLRRLNNGATRKVAAVEPAARYFFMLRAA</sequence>
<organism evidence="1 2">
    <name type="scientific">Periplaneta americana</name>
    <name type="common">American cockroach</name>
    <name type="synonym">Blatta americana</name>
    <dbReference type="NCBI Taxonomy" id="6978"/>
    <lineage>
        <taxon>Eukaryota</taxon>
        <taxon>Metazoa</taxon>
        <taxon>Ecdysozoa</taxon>
        <taxon>Arthropoda</taxon>
        <taxon>Hexapoda</taxon>
        <taxon>Insecta</taxon>
        <taxon>Pterygota</taxon>
        <taxon>Neoptera</taxon>
        <taxon>Polyneoptera</taxon>
        <taxon>Dictyoptera</taxon>
        <taxon>Blattodea</taxon>
        <taxon>Blattoidea</taxon>
        <taxon>Blattidae</taxon>
        <taxon>Blattinae</taxon>
        <taxon>Periplaneta</taxon>
    </lineage>
</organism>
<keyword evidence="2" id="KW-1185">Reference proteome</keyword>
<comment type="caution">
    <text evidence="1">The sequence shown here is derived from an EMBL/GenBank/DDBJ whole genome shotgun (WGS) entry which is preliminary data.</text>
</comment>
<evidence type="ECO:0000313" key="2">
    <source>
        <dbReference type="Proteomes" id="UP001148838"/>
    </source>
</evidence>
<protein>
    <submittedName>
        <fullName evidence="1">Uncharacterized protein</fullName>
    </submittedName>
</protein>
<dbReference type="EMBL" id="JAJSOF020000025">
    <property type="protein sequence ID" value="KAJ4434934.1"/>
    <property type="molecule type" value="Genomic_DNA"/>
</dbReference>
<proteinExistence type="predicted"/>